<dbReference type="InterPro" id="IPR008254">
    <property type="entry name" value="Flavodoxin/NO_synth"/>
</dbReference>
<dbReference type="Pfam" id="PF00175">
    <property type="entry name" value="NAD_binding_1"/>
    <property type="match status" value="1"/>
</dbReference>
<dbReference type="PRINTS" id="PR00369">
    <property type="entry name" value="FLAVODOXIN"/>
</dbReference>
<dbReference type="InterPro" id="IPR017927">
    <property type="entry name" value="FAD-bd_FR_type"/>
</dbReference>
<evidence type="ECO:0000256" key="1">
    <source>
        <dbReference type="ARBA" id="ARBA00010018"/>
    </source>
</evidence>
<dbReference type="Gene3D" id="1.10.630.10">
    <property type="entry name" value="Cytochrome P450"/>
    <property type="match status" value="1"/>
</dbReference>
<dbReference type="InterPro" id="IPR036396">
    <property type="entry name" value="Cyt_P450_sf"/>
</dbReference>
<evidence type="ECO:0000256" key="8">
    <source>
        <dbReference type="ARBA" id="ARBA00022857"/>
    </source>
</evidence>
<evidence type="ECO:0000256" key="10">
    <source>
        <dbReference type="ARBA" id="ARBA00023004"/>
    </source>
</evidence>
<comment type="similarity">
    <text evidence="1 13">In the N-terminal section; belongs to the cytochrome P450 family.</text>
</comment>
<dbReference type="EC" id="1.6.2.4" evidence="13"/>
<dbReference type="PROSITE" id="PS50902">
    <property type="entry name" value="FLAVODOXIN_LIKE"/>
    <property type="match status" value="1"/>
</dbReference>
<evidence type="ECO:0000256" key="6">
    <source>
        <dbReference type="ARBA" id="ARBA00022723"/>
    </source>
</evidence>
<dbReference type="InterPro" id="IPR001128">
    <property type="entry name" value="Cyt_P450"/>
</dbReference>
<dbReference type="CDD" id="cd06206">
    <property type="entry name" value="bifunctional_CYPOR"/>
    <property type="match status" value="1"/>
</dbReference>
<evidence type="ECO:0000256" key="7">
    <source>
        <dbReference type="ARBA" id="ARBA00022827"/>
    </source>
</evidence>
<keyword evidence="9 13" id="KW-0560">Oxidoreductase</keyword>
<dbReference type="InterPro" id="IPR003097">
    <property type="entry name" value="CysJ-like_FAD-binding"/>
</dbReference>
<dbReference type="InterPro" id="IPR017938">
    <property type="entry name" value="Riboflavin_synthase-like_b-brl"/>
</dbReference>
<keyword evidence="11 13" id="KW-0503">Monooxygenase</keyword>
<evidence type="ECO:0000256" key="2">
    <source>
        <dbReference type="ARBA" id="ARBA00022448"/>
    </source>
</evidence>
<feature type="domain" description="FAD-binding FR-type" evidence="15">
    <location>
        <begin position="684"/>
        <end position="926"/>
    </location>
</feature>
<keyword evidence="13" id="KW-0249">Electron transport</keyword>
<evidence type="ECO:0000256" key="3">
    <source>
        <dbReference type="ARBA" id="ARBA00022617"/>
    </source>
</evidence>
<evidence type="ECO:0000313" key="17">
    <source>
        <dbReference type="Proteomes" id="UP001183202"/>
    </source>
</evidence>
<dbReference type="RefSeq" id="WP_311555608.1">
    <property type="nucleotide sequence ID" value="NZ_JAVREJ010000004.1"/>
</dbReference>
<evidence type="ECO:0000256" key="12">
    <source>
        <dbReference type="ARBA" id="ARBA00049342"/>
    </source>
</evidence>
<reference evidence="17" key="1">
    <citation type="submission" date="2023-07" db="EMBL/GenBank/DDBJ databases">
        <title>30 novel species of actinomycetes from the DSMZ collection.</title>
        <authorList>
            <person name="Nouioui I."/>
        </authorList>
    </citation>
    <scope>NUCLEOTIDE SEQUENCE [LARGE SCALE GENOMIC DNA]</scope>
    <source>
        <strain evidence="17">DSM 45834</strain>
    </source>
</reference>
<keyword evidence="4 13" id="KW-0285">Flavoprotein</keyword>
<dbReference type="InterPro" id="IPR023206">
    <property type="entry name" value="Bifunctional_P450_P450_red"/>
</dbReference>
<keyword evidence="10 13" id="KW-0408">Iron</keyword>
<dbReference type="Gene3D" id="3.40.50.360">
    <property type="match status" value="1"/>
</dbReference>
<evidence type="ECO:0000259" key="14">
    <source>
        <dbReference type="PROSITE" id="PS50902"/>
    </source>
</evidence>
<dbReference type="Gene3D" id="3.40.50.80">
    <property type="entry name" value="Nucleotide-binding domain of ferredoxin-NADP reductase (FNR) module"/>
    <property type="match status" value="1"/>
</dbReference>
<dbReference type="PROSITE" id="PS00086">
    <property type="entry name" value="CYTOCHROME_P450"/>
    <property type="match status" value="1"/>
</dbReference>
<evidence type="ECO:0000256" key="11">
    <source>
        <dbReference type="ARBA" id="ARBA00023033"/>
    </source>
</evidence>
<evidence type="ECO:0000259" key="15">
    <source>
        <dbReference type="PROSITE" id="PS51384"/>
    </source>
</evidence>
<evidence type="ECO:0000256" key="5">
    <source>
        <dbReference type="ARBA" id="ARBA00022643"/>
    </source>
</evidence>
<dbReference type="InterPro" id="IPR023173">
    <property type="entry name" value="NADPH_Cyt_P450_Rdtase_alpha"/>
</dbReference>
<sequence length="1083" mass="117013">MTSTPLSLNDLPGPHGLPVIGNLLDIDSAGPVEGFVRMAGEYGPIFKMHFPNGVRVFLSGPELVDEVCDDSRFDELVGGGLGNLRQGGAGDGLFTADTDNPLWHRAHNILMTPFSLQAMRDYMPHMLDVADQLMDKWSRLNPGEEVDVAADMTRLTLDTIALCGFGYRFNSFYRDTQHPFVEAMTRSLADSQNRARQLPIQARLNIRAQRQMQEDQSFMNDLVDQIIAERKAVLDGPGADAGATTDLLGRMLTGVDKQTGERLPDENIRAQCITFLIAGHETTSGLLSFALYYLLKNPDVLARARAEVDGVLGTTAAPAFEQVQRLTYVRQVLDESLRLWPTAPGFTRAPYEDTVIGGRYAIPAHTPMLVLSQALHHATSVWGDDAAEFNPDHTAPARMAALPPNAYKPFGTGQRACIGRQFALQEATLVLGMLLQRFEFVDHLRYELKVKTTLTMKPDGFHIQVQPRADVHLDRAAPVAAAERAVADPEAAPAPLVARHGTPLSVLFGSNLGTAESIATRLAQEGSERGFDVTLGALDDHVDDLPRDGAALIVCSSYNGTPPDNAAAFCRWITGAPTDAAAGLAYTVFGCGNTEWAATYQAVPTLLDEQLAAHGGRRVRDRGEGNAAGDFDAAYRDWHSGLWADLATALDLPAEVGETVAPTGPRLSITLTNRQVSNPVIVSYDARPARVRANRELISAMNGKPADRSTRHLEIALPSGTTYAAGDHLGVLPRNGIDLIRRVMVRFALDGGQYVTIIPNSGAHTHLPIDEPAPVIGVLGSCVELQDVAGRDDIATMARHTGDPAQKAALQELAGDGEAAQQRYRDEVYAANRSVLDLLEAFPACALPFAEFLDLLPPLRPRYYSISSSPLASPDACSITAGVLRAPARSGTGTFTGVASAYLAHQPVGGTVFVFMRKPTIAFHPPENPHIPMIMIGAGTGVAPFRGFLQERAALAGQGVPVARSLLFFGCRNRESDLLYADELRDYQDRGLVQVENAFSRAAGERCRYVQDAMLDRADEVWEALRHDAVVFVCGNASTIAPGVRAALTQIFRDKTSTGAADAEAWLAGLRATNRFVEDIWGG</sequence>
<proteinExistence type="inferred from homology"/>
<dbReference type="PANTHER" id="PTHR19384:SF17">
    <property type="entry name" value="NADPH--CYTOCHROME P450 REDUCTASE"/>
    <property type="match status" value="1"/>
</dbReference>
<keyword evidence="17" id="KW-1185">Reference proteome</keyword>
<evidence type="ECO:0000313" key="16">
    <source>
        <dbReference type="EMBL" id="MDT0349589.1"/>
    </source>
</evidence>
<accession>A0ABU2N8G2</accession>
<keyword evidence="8 13" id="KW-0521">NADP</keyword>
<comment type="catalytic activity">
    <reaction evidence="13">
        <text>an organic molecule + reduced [NADPH--hemoprotein reductase] + O2 = an alcohol + oxidized [NADPH--hemoprotein reductase] + H2O + H(+)</text>
        <dbReference type="Rhea" id="RHEA:17149"/>
        <dbReference type="Rhea" id="RHEA-COMP:11964"/>
        <dbReference type="Rhea" id="RHEA-COMP:11965"/>
        <dbReference type="ChEBI" id="CHEBI:15377"/>
        <dbReference type="ChEBI" id="CHEBI:15378"/>
        <dbReference type="ChEBI" id="CHEBI:15379"/>
        <dbReference type="ChEBI" id="CHEBI:30879"/>
        <dbReference type="ChEBI" id="CHEBI:57618"/>
        <dbReference type="ChEBI" id="CHEBI:58210"/>
        <dbReference type="ChEBI" id="CHEBI:142491"/>
        <dbReference type="EC" id="1.14.14.1"/>
    </reaction>
</comment>
<dbReference type="SUPFAM" id="SSF48264">
    <property type="entry name" value="Cytochrome P450"/>
    <property type="match status" value="1"/>
</dbReference>
<dbReference type="SUPFAM" id="SSF52218">
    <property type="entry name" value="Flavoproteins"/>
    <property type="match status" value="1"/>
</dbReference>
<dbReference type="InterPro" id="IPR001433">
    <property type="entry name" value="OxRdtase_FAD/NAD-bd"/>
</dbReference>
<dbReference type="PANTHER" id="PTHR19384">
    <property type="entry name" value="NITRIC OXIDE SYNTHASE-RELATED"/>
    <property type="match status" value="1"/>
</dbReference>
<dbReference type="PIRSF" id="PIRSF000209">
    <property type="entry name" value="Bifunctional_P450_P450R"/>
    <property type="match status" value="1"/>
</dbReference>
<dbReference type="Pfam" id="PF00258">
    <property type="entry name" value="Flavodoxin_1"/>
    <property type="match status" value="1"/>
</dbReference>
<dbReference type="Proteomes" id="UP001183202">
    <property type="component" value="Unassembled WGS sequence"/>
</dbReference>
<evidence type="ECO:0000256" key="4">
    <source>
        <dbReference type="ARBA" id="ARBA00022630"/>
    </source>
</evidence>
<keyword evidence="5 13" id="KW-0288">FMN</keyword>
<name>A0ABU2N8G2_9PSEU</name>
<dbReference type="Gene3D" id="1.20.990.10">
    <property type="entry name" value="NADPH-cytochrome p450 Reductase, Chain A, domain 3"/>
    <property type="match status" value="1"/>
</dbReference>
<dbReference type="InterPro" id="IPR001094">
    <property type="entry name" value="Flavdoxin-like"/>
</dbReference>
<dbReference type="InterPro" id="IPR039261">
    <property type="entry name" value="FNR_nucleotide-bd"/>
</dbReference>
<dbReference type="EC" id="1.14.14.1" evidence="13"/>
<dbReference type="Pfam" id="PF00667">
    <property type="entry name" value="FAD_binding_1"/>
    <property type="match status" value="1"/>
</dbReference>
<comment type="cofactor">
    <cofactor evidence="13">
        <name>heme</name>
        <dbReference type="ChEBI" id="CHEBI:30413"/>
    </cofactor>
</comment>
<keyword evidence="2 13" id="KW-0813">Transport</keyword>
<dbReference type="CDD" id="cd11068">
    <property type="entry name" value="CYP120A1"/>
    <property type="match status" value="1"/>
</dbReference>
<comment type="catalytic activity">
    <reaction evidence="12 13">
        <text>2 oxidized [cytochrome P450] + NADPH = 2 reduced [cytochrome P450] + NADP(+) + H(+)</text>
        <dbReference type="Rhea" id="RHEA:24040"/>
        <dbReference type="Rhea" id="RHEA-COMP:14627"/>
        <dbReference type="Rhea" id="RHEA-COMP:14628"/>
        <dbReference type="ChEBI" id="CHEBI:15378"/>
        <dbReference type="ChEBI" id="CHEBI:55376"/>
        <dbReference type="ChEBI" id="CHEBI:57783"/>
        <dbReference type="ChEBI" id="CHEBI:58349"/>
        <dbReference type="ChEBI" id="CHEBI:60344"/>
        <dbReference type="EC" id="1.6.2.4"/>
    </reaction>
</comment>
<keyword evidence="3 13" id="KW-0349">Heme</keyword>
<dbReference type="EMBL" id="JAVREJ010000004">
    <property type="protein sequence ID" value="MDT0349589.1"/>
    <property type="molecule type" value="Genomic_DNA"/>
</dbReference>
<evidence type="ECO:0000256" key="9">
    <source>
        <dbReference type="ARBA" id="ARBA00023002"/>
    </source>
</evidence>
<feature type="domain" description="Flavodoxin-like" evidence="14">
    <location>
        <begin position="504"/>
        <end position="643"/>
    </location>
</feature>
<dbReference type="SUPFAM" id="SSF52343">
    <property type="entry name" value="Ferredoxin reductase-like, C-terminal NADP-linked domain"/>
    <property type="match status" value="1"/>
</dbReference>
<dbReference type="PROSITE" id="PS51384">
    <property type="entry name" value="FAD_FR"/>
    <property type="match status" value="1"/>
</dbReference>
<protein>
    <recommendedName>
        <fullName evidence="13">Bifunctional cytochrome P450/NADPH--P450 reductase</fullName>
    </recommendedName>
    <domain>
        <recommendedName>
            <fullName evidence="13">Cytochrome P450</fullName>
            <ecNumber evidence="13">1.14.14.1</ecNumber>
        </recommendedName>
    </domain>
    <domain>
        <recommendedName>
            <fullName evidence="13">NADPH--cytochrome P450 reductase</fullName>
            <ecNumber evidence="13">1.6.2.4</ecNumber>
        </recommendedName>
    </domain>
</protein>
<organism evidence="16 17">
    <name type="scientific">Pseudonocardia charpentierae</name>
    <dbReference type="NCBI Taxonomy" id="3075545"/>
    <lineage>
        <taxon>Bacteria</taxon>
        <taxon>Bacillati</taxon>
        <taxon>Actinomycetota</taxon>
        <taxon>Actinomycetes</taxon>
        <taxon>Pseudonocardiales</taxon>
        <taxon>Pseudonocardiaceae</taxon>
        <taxon>Pseudonocardia</taxon>
    </lineage>
</organism>
<evidence type="ECO:0000256" key="13">
    <source>
        <dbReference type="PIRNR" id="PIRNR000209"/>
    </source>
</evidence>
<keyword evidence="6 13" id="KW-0479">Metal-binding</keyword>
<dbReference type="InterPro" id="IPR001709">
    <property type="entry name" value="Flavoprot_Pyr_Nucl_cyt_Rdtase"/>
</dbReference>
<comment type="caution">
    <text evidence="16">The sequence shown here is derived from an EMBL/GenBank/DDBJ whole genome shotgun (WGS) entry which is preliminary data.</text>
</comment>
<dbReference type="InterPro" id="IPR029039">
    <property type="entry name" value="Flavoprotein-like_sf"/>
</dbReference>
<dbReference type="Pfam" id="PF00067">
    <property type="entry name" value="p450"/>
    <property type="match status" value="1"/>
</dbReference>
<dbReference type="Gene3D" id="2.40.30.10">
    <property type="entry name" value="Translation factors"/>
    <property type="match status" value="2"/>
</dbReference>
<dbReference type="PRINTS" id="PR00371">
    <property type="entry name" value="FPNCR"/>
</dbReference>
<comment type="cofactor">
    <cofactor evidence="13">
        <name>FAD</name>
        <dbReference type="ChEBI" id="CHEBI:57692"/>
    </cofactor>
    <cofactor evidence="13">
        <name>FMN</name>
        <dbReference type="ChEBI" id="CHEBI:58210"/>
    </cofactor>
</comment>
<keyword evidence="7 13" id="KW-0274">FAD</keyword>
<gene>
    <name evidence="16" type="ORF">RM445_08650</name>
</gene>
<dbReference type="InterPro" id="IPR017972">
    <property type="entry name" value="Cyt_P450_CS"/>
</dbReference>
<dbReference type="SUPFAM" id="SSF63380">
    <property type="entry name" value="Riboflavin synthase domain-like"/>
    <property type="match status" value="1"/>
</dbReference>